<dbReference type="Pfam" id="PF03190">
    <property type="entry name" value="Thioredox_DsbH"/>
    <property type="match status" value="1"/>
</dbReference>
<dbReference type="PANTHER" id="PTHR42899:SF1">
    <property type="entry name" value="SPERMATOGENESIS-ASSOCIATED PROTEIN 20"/>
    <property type="match status" value="1"/>
</dbReference>
<accession>A0A177E5N7</accession>
<dbReference type="CDD" id="cd02955">
    <property type="entry name" value="SSP411"/>
    <property type="match status" value="1"/>
</dbReference>
<dbReference type="GO" id="GO:0005975">
    <property type="term" value="P:carbohydrate metabolic process"/>
    <property type="evidence" value="ECO:0007669"/>
    <property type="project" value="InterPro"/>
</dbReference>
<name>A0A177E5N7_9BACT</name>
<protein>
    <recommendedName>
        <fullName evidence="1">Spermatogenesis-associated protein 20-like TRX domain-containing protein</fullName>
    </recommendedName>
</protein>
<dbReference type="STRING" id="1795632.TH606_07665"/>
<evidence type="ECO:0000313" key="3">
    <source>
        <dbReference type="Proteomes" id="UP000076964"/>
    </source>
</evidence>
<dbReference type="OrthoDB" id="9762614at2"/>
<keyword evidence="3" id="KW-1185">Reference proteome</keyword>
<sequence>MASSSFIKIIKSSNLTRNRLSLIYNFSKRRRIINSLIHEQSLYLRQHAHQPVKWLPFKEDLFSLAQEEHKPLFISIGYSACHWCHVMARESFDDKEIARIINENFIPVKVDREEHPEIDAIYLLACEVVQGRAGWPLTIIALPDGRPFFAATYLPKSGNSFQPGLKEILLAISRYWQIEKKYLYQLAFKIAETLKKIEFIKPSHFDSTHVLTKAFSELEKLYDREHGGFGIAPKFPLPVKLLYLYRYAQKFENNKARELVVFTTLKMRYAAIFDQIGAGFHRYTIDRAWKVPHFEKMLYDQALLLYLYAEIAREDNRIARVPYEIFSYLEERLLGEEGFFYTAESAESEGEEGRFYTWSLSELRSLLTPEELNLLIDYFGLKEEGNYLEEATGRPNGRNVLHPCTFPWEYENDISFKLQSVLKKLKEHREKRLYPPRDEKIMVDWNSLVIAALAKAASNLDDSRFLSLAERTFKKLWERAFIKGRLNHLLNAEIKGFLDDYTFLAWAALELWEATQNELYLTKLYFLLDEIKRLFKSKEGLYQQVGADVSPLWLRFFSTHDGALPSANGILAYLFKKADQPEESETILRSIGGHLKERPSNFSAFLLALLA</sequence>
<dbReference type="SUPFAM" id="SSF48208">
    <property type="entry name" value="Six-hairpin glycosidases"/>
    <property type="match status" value="1"/>
</dbReference>
<dbReference type="InterPro" id="IPR004879">
    <property type="entry name" value="Ssp411-like_TRX"/>
</dbReference>
<dbReference type="Gene3D" id="1.50.10.10">
    <property type="match status" value="1"/>
</dbReference>
<feature type="domain" description="Spermatogenesis-associated protein 20-like TRX" evidence="1">
    <location>
        <begin position="34"/>
        <end position="194"/>
    </location>
</feature>
<comment type="caution">
    <text evidence="2">The sequence shown here is derived from an EMBL/GenBank/DDBJ whole genome shotgun (WGS) entry which is preliminary data.</text>
</comment>
<dbReference type="InterPro" id="IPR012341">
    <property type="entry name" value="6hp_glycosidase-like_sf"/>
</dbReference>
<dbReference type="InterPro" id="IPR008928">
    <property type="entry name" value="6-hairpin_glycosidase_sf"/>
</dbReference>
<dbReference type="SUPFAM" id="SSF52833">
    <property type="entry name" value="Thioredoxin-like"/>
    <property type="match status" value="1"/>
</dbReference>
<reference evidence="2 3" key="1">
    <citation type="submission" date="2016-02" db="EMBL/GenBank/DDBJ databases">
        <title>Draft genome sequence of Thermodesulfatator sp. S606.</title>
        <authorList>
            <person name="Lai Q."/>
            <person name="Cao J."/>
            <person name="Dupont S."/>
            <person name="Shao Z."/>
            <person name="Jebbar M."/>
            <person name="Alain K."/>
        </authorList>
    </citation>
    <scope>NUCLEOTIDE SEQUENCE [LARGE SCALE GENOMIC DNA]</scope>
    <source>
        <strain evidence="2 3">S606</strain>
    </source>
</reference>
<organism evidence="2 3">
    <name type="scientific">Thermodesulfatator autotrophicus</name>
    <dbReference type="NCBI Taxonomy" id="1795632"/>
    <lineage>
        <taxon>Bacteria</taxon>
        <taxon>Pseudomonadati</taxon>
        <taxon>Thermodesulfobacteriota</taxon>
        <taxon>Thermodesulfobacteria</taxon>
        <taxon>Thermodesulfobacteriales</taxon>
        <taxon>Thermodesulfatatoraceae</taxon>
        <taxon>Thermodesulfatator</taxon>
    </lineage>
</organism>
<evidence type="ECO:0000313" key="2">
    <source>
        <dbReference type="EMBL" id="OAG27277.1"/>
    </source>
</evidence>
<dbReference type="PANTHER" id="PTHR42899">
    <property type="entry name" value="SPERMATOGENESIS-ASSOCIATED PROTEIN 20"/>
    <property type="match status" value="1"/>
</dbReference>
<dbReference type="PIRSF" id="PIRSF006402">
    <property type="entry name" value="UCP006402_thioredoxin"/>
    <property type="match status" value="1"/>
</dbReference>
<evidence type="ECO:0000259" key="1">
    <source>
        <dbReference type="Pfam" id="PF03190"/>
    </source>
</evidence>
<dbReference type="RefSeq" id="WP_068542587.1">
    <property type="nucleotide sequence ID" value="NZ_LSFI01000034.1"/>
</dbReference>
<dbReference type="AlphaFoldDB" id="A0A177E5N7"/>
<dbReference type="Gene3D" id="3.40.30.10">
    <property type="entry name" value="Glutaredoxin"/>
    <property type="match status" value="1"/>
</dbReference>
<dbReference type="InterPro" id="IPR036249">
    <property type="entry name" value="Thioredoxin-like_sf"/>
</dbReference>
<gene>
    <name evidence="2" type="ORF">TH606_07665</name>
</gene>
<dbReference type="EMBL" id="LSFI01000034">
    <property type="protein sequence ID" value="OAG27277.1"/>
    <property type="molecule type" value="Genomic_DNA"/>
</dbReference>
<dbReference type="Proteomes" id="UP000076964">
    <property type="component" value="Unassembled WGS sequence"/>
</dbReference>
<dbReference type="InterPro" id="IPR024705">
    <property type="entry name" value="Ssp411"/>
</dbReference>
<proteinExistence type="predicted"/>